<accession>A0ABR0SAP3</accession>
<comment type="caution">
    <text evidence="1">The sequence shown here is derived from an EMBL/GenBank/DDBJ whole genome shotgun (WGS) entry which is preliminary data.</text>
</comment>
<evidence type="ECO:0000313" key="1">
    <source>
        <dbReference type="EMBL" id="KAK5989234.1"/>
    </source>
</evidence>
<evidence type="ECO:0000313" key="2">
    <source>
        <dbReference type="Proteomes" id="UP001338125"/>
    </source>
</evidence>
<dbReference type="Proteomes" id="UP001338125">
    <property type="component" value="Unassembled WGS sequence"/>
</dbReference>
<gene>
    <name evidence="1" type="ORF">PT974_10740</name>
</gene>
<keyword evidence="2" id="KW-1185">Reference proteome</keyword>
<organism evidence="1 2">
    <name type="scientific">Cladobotryum mycophilum</name>
    <dbReference type="NCBI Taxonomy" id="491253"/>
    <lineage>
        <taxon>Eukaryota</taxon>
        <taxon>Fungi</taxon>
        <taxon>Dikarya</taxon>
        <taxon>Ascomycota</taxon>
        <taxon>Pezizomycotina</taxon>
        <taxon>Sordariomycetes</taxon>
        <taxon>Hypocreomycetidae</taxon>
        <taxon>Hypocreales</taxon>
        <taxon>Hypocreaceae</taxon>
        <taxon>Cladobotryum</taxon>
    </lineage>
</organism>
<reference evidence="1 2" key="1">
    <citation type="submission" date="2024-01" db="EMBL/GenBank/DDBJ databases">
        <title>Complete genome of Cladobotryum mycophilum ATHUM6906.</title>
        <authorList>
            <person name="Christinaki A.C."/>
            <person name="Myridakis A.I."/>
            <person name="Kouvelis V.N."/>
        </authorList>
    </citation>
    <scope>NUCLEOTIDE SEQUENCE [LARGE SCALE GENOMIC DNA]</scope>
    <source>
        <strain evidence="1 2">ATHUM6906</strain>
    </source>
</reference>
<dbReference type="EMBL" id="JAVFKD010000015">
    <property type="protein sequence ID" value="KAK5989234.1"/>
    <property type="molecule type" value="Genomic_DNA"/>
</dbReference>
<protein>
    <submittedName>
        <fullName evidence="1">Uncharacterized protein</fullName>
    </submittedName>
</protein>
<name>A0ABR0SAP3_9HYPO</name>
<sequence length="66" mass="7223">MESAPAFTESPRVQSAKFGSLKHLQRLLGVREVGALSTDAVFMSLDLEVASERQRLHLSTEKPVLG</sequence>
<proteinExistence type="predicted"/>